<keyword evidence="8 12" id="KW-0472">Membrane</keyword>
<feature type="transmembrane region" description="Helical" evidence="12">
    <location>
        <begin position="1264"/>
        <end position="1286"/>
    </location>
</feature>
<dbReference type="CDD" id="cd05356">
    <property type="entry name" value="17beta-HSD1_like_SDR_c"/>
    <property type="match status" value="1"/>
</dbReference>
<evidence type="ECO:0000256" key="5">
    <source>
        <dbReference type="ARBA" id="ARBA00022777"/>
    </source>
</evidence>
<keyword evidence="12" id="KW-1133">Transmembrane helix</keyword>
<keyword evidence="6 11" id="KW-0067">ATP-binding</keyword>
<dbReference type="Gene3D" id="1.10.510.10">
    <property type="entry name" value="Transferase(Phosphotransferase) domain 1"/>
    <property type="match status" value="1"/>
</dbReference>
<keyword evidence="14" id="KW-0675">Receptor</keyword>
<evidence type="ECO:0000256" key="3">
    <source>
        <dbReference type="ARBA" id="ARBA00022679"/>
    </source>
</evidence>
<dbReference type="InterPro" id="IPR002347">
    <property type="entry name" value="SDR_fam"/>
</dbReference>
<dbReference type="OrthoDB" id="5545019at2759"/>
<dbReference type="InterPro" id="IPR001245">
    <property type="entry name" value="Ser-Thr/Tyr_kinase_cat_dom"/>
</dbReference>
<dbReference type="Gene3D" id="3.40.50.720">
    <property type="entry name" value="NAD(P)-binding Rossmann-like Domain"/>
    <property type="match status" value="1"/>
</dbReference>
<dbReference type="PANTHER" id="PTHR24416">
    <property type="entry name" value="TYROSINE-PROTEIN KINASE RECEPTOR"/>
    <property type="match status" value="1"/>
</dbReference>
<comment type="catalytic activity">
    <reaction evidence="10">
        <text>L-tyrosyl-[protein] + ATP = O-phospho-L-tyrosyl-[protein] + ADP + H(+)</text>
        <dbReference type="Rhea" id="RHEA:10596"/>
        <dbReference type="Rhea" id="RHEA-COMP:10136"/>
        <dbReference type="Rhea" id="RHEA-COMP:20101"/>
        <dbReference type="ChEBI" id="CHEBI:15378"/>
        <dbReference type="ChEBI" id="CHEBI:30616"/>
        <dbReference type="ChEBI" id="CHEBI:46858"/>
        <dbReference type="ChEBI" id="CHEBI:61978"/>
        <dbReference type="ChEBI" id="CHEBI:456216"/>
        <dbReference type="EC" id="2.7.10.1"/>
    </reaction>
</comment>
<dbReference type="InterPro" id="IPR000719">
    <property type="entry name" value="Prot_kinase_dom"/>
</dbReference>
<feature type="transmembrane region" description="Helical" evidence="12">
    <location>
        <begin position="966"/>
        <end position="988"/>
    </location>
</feature>
<evidence type="ECO:0000313" key="14">
    <source>
        <dbReference type="EMBL" id="OQV19650.1"/>
    </source>
</evidence>
<protein>
    <submittedName>
        <fullName evidence="14">Fibroblast growth factor receptor 2</fullName>
    </submittedName>
</protein>
<dbReference type="CDD" id="cd00192">
    <property type="entry name" value="PTKc"/>
    <property type="match status" value="1"/>
</dbReference>
<dbReference type="InterPro" id="IPR020635">
    <property type="entry name" value="Tyr_kinase_cat_dom"/>
</dbReference>
<keyword evidence="4 11" id="KW-0547">Nucleotide-binding</keyword>
<keyword evidence="5" id="KW-0418">Kinase</keyword>
<sequence length="1374" mass="152361">MFDADRWSDVRSIIDTALSDSATASTDGTVATTTLERDEAVDEQTVRRLRIRPLSFRYYPGPTVEEPTGLWTLVVQTSLQLNDAEVNDSKYVKTSSDPYTMVFDGLGGLIDIELKNGLRADATYTAKASHLDYYNNATSIATFVFYYEVPCVNSSRPWTITEYSTVRNAFSANMTVEFTTTYYIVREPSSTVKDKANGIEALACTPSCKGFCRWTGTGVDSFRPSLETVEQHPAARDTSRSLQSPNVTVSTRGQFSFVYSFDRSDSSDTLELRSLVYPEGDDRRAVVLFTADAAGLHNHQLGAWLPARVNLFFDNTFQLEFIVSNGTQSVKLDAFAVRNDFAQDASSRPNLDNSRTMPPPSVDMPRTVTCSLDNRVTAARASPPVSGERYCGWTRVEGGLSVQIMERTNNSSDKGRNPYYMKITGIDKTDNGFLVLHVKTLVWAVASQQATLSFWYVFQAAKVTLRISTVLLNEPAKQLIHHDLVVRSLEGEPLWSEFSSSITLADVKSVEFELSINPIPDSNYSNYSNGMASNQSYFALDQVWFDAEPGFRTQEVACETECMVATTVLPTRETSPAPTDDNNTTVIISSSIGSVAFVLICLATCYWIRRTRKRAANRLSRKYFRKAKRPRNHNFLKPSRARFSPKVQLLMEEYAKLLDVPADTLHLYDVILGKGEYGVVRKGRASYLPMVSRRTPVTVAVKSLHSNASMEQHDLFAEELRVMLKAGRHINVLGILGVVQHEGTMSYLLEYCQFGSLQTYLRSRREGGLYSHIDDIGEILPFDQTQMEQQETIYRDRCAASDVTDTAIVSTQHLINYSYQISRGMEYLTSRAIIHRDLAARNVLVADNAVVKIADFGLSKHGTETYTASNAFVAMPILWMSPEAILKREFSQKSDVWSFAVLLWEIFSLMGTPFDGPDVAKFSPNQFAQWLEEGHQMERPQYCPLLIYESMQLCWDLSVEKRLTFAVLRIRCFFLFLMTLQKLFVLVVGPHKYGTPSGPKHAYNSHNSKFSQNILVIQPCRPPLSHSTPVPDCPLTICINCNKMLSPARTSVDGFGSSVATYLPLALRKVLVAENAAMQKAQPVLAAVGGIALTYVASKAIYNIGKGLTTYFLARPLHLGADLKKSGNWAVITGGSDGIGKEFAFQVAQKGLNVVLVARTIEKLEGVAREITARFNVQTKIIAIDLAKMGPHNVPQMQDELKDLDIALLVNCAGRMTGPGKTLENPATDEEAANLVNLNCRSLIMMTRAVLPLMQNRKSGHSRYVINVSGILGGVAPVGGFAIYSATKAFTDSFSRALHKEYKDSGIFVQSLIPGATTTKLLPEKMQKHGSPASAVVSNSLAQLGLRSRTHGYWKHAIAATVRGCQGVIEIKGH</sequence>
<dbReference type="InterPro" id="IPR008266">
    <property type="entry name" value="Tyr_kinase_AS"/>
</dbReference>
<name>A0A1W0WWS2_HYPEX</name>
<evidence type="ECO:0000256" key="10">
    <source>
        <dbReference type="ARBA" id="ARBA00051243"/>
    </source>
</evidence>
<dbReference type="Proteomes" id="UP000192578">
    <property type="component" value="Unassembled WGS sequence"/>
</dbReference>
<keyword evidence="9" id="KW-0829">Tyrosine-protein kinase</keyword>
<dbReference type="PROSITE" id="PS50011">
    <property type="entry name" value="PROTEIN_KINASE_DOM"/>
    <property type="match status" value="1"/>
</dbReference>
<accession>A0A1W0WWS2</accession>
<dbReference type="GO" id="GO:0004714">
    <property type="term" value="F:transmembrane receptor protein tyrosine kinase activity"/>
    <property type="evidence" value="ECO:0007669"/>
    <property type="project" value="UniProtKB-EC"/>
</dbReference>
<evidence type="ECO:0000256" key="12">
    <source>
        <dbReference type="SAM" id="Phobius"/>
    </source>
</evidence>
<comment type="subcellular location">
    <subcellularLocation>
        <location evidence="2">Endomembrane system</location>
    </subcellularLocation>
    <subcellularLocation>
        <location evidence="1">Membrane</location>
        <topology evidence="1">Single-pass membrane protein</topology>
    </subcellularLocation>
</comment>
<dbReference type="SUPFAM" id="SSF51735">
    <property type="entry name" value="NAD(P)-binding Rossmann-fold domains"/>
    <property type="match status" value="1"/>
</dbReference>
<dbReference type="GO" id="GO:0005524">
    <property type="term" value="F:ATP binding"/>
    <property type="evidence" value="ECO:0007669"/>
    <property type="project" value="UniProtKB-UniRule"/>
</dbReference>
<dbReference type="GO" id="GO:0050793">
    <property type="term" value="P:regulation of developmental process"/>
    <property type="evidence" value="ECO:0007669"/>
    <property type="project" value="UniProtKB-ARBA"/>
</dbReference>
<dbReference type="GO" id="GO:0007169">
    <property type="term" value="P:cell surface receptor protein tyrosine kinase signaling pathway"/>
    <property type="evidence" value="ECO:0007669"/>
    <property type="project" value="TreeGrafter"/>
</dbReference>
<comment type="caution">
    <text evidence="14">The sequence shown here is derived from an EMBL/GenBank/DDBJ whole genome shotgun (WGS) entry which is preliminary data.</text>
</comment>
<dbReference type="EMBL" id="MTYJ01000037">
    <property type="protein sequence ID" value="OQV19650.1"/>
    <property type="molecule type" value="Genomic_DNA"/>
</dbReference>
<dbReference type="PANTHER" id="PTHR24416:SF621">
    <property type="entry name" value="TYROSINE KINASE RECEPTOR CAD96CA"/>
    <property type="match status" value="1"/>
</dbReference>
<dbReference type="PROSITE" id="PS00061">
    <property type="entry name" value="ADH_SHORT"/>
    <property type="match status" value="1"/>
</dbReference>
<dbReference type="InterPro" id="IPR036291">
    <property type="entry name" value="NAD(P)-bd_dom_sf"/>
</dbReference>
<feature type="binding site" evidence="11">
    <location>
        <position position="702"/>
    </location>
    <ligand>
        <name>ATP</name>
        <dbReference type="ChEBI" id="CHEBI:30616"/>
    </ligand>
</feature>
<evidence type="ECO:0000256" key="9">
    <source>
        <dbReference type="ARBA" id="ARBA00023137"/>
    </source>
</evidence>
<dbReference type="PRINTS" id="PR00109">
    <property type="entry name" value="TYRKINASE"/>
</dbReference>
<dbReference type="InterPro" id="IPR050122">
    <property type="entry name" value="RTK"/>
</dbReference>
<dbReference type="GO" id="GO:0043235">
    <property type="term" value="C:receptor complex"/>
    <property type="evidence" value="ECO:0007669"/>
    <property type="project" value="TreeGrafter"/>
</dbReference>
<keyword evidence="7" id="KW-0560">Oxidoreductase</keyword>
<proteinExistence type="predicted"/>
<evidence type="ECO:0000256" key="7">
    <source>
        <dbReference type="ARBA" id="ARBA00023002"/>
    </source>
</evidence>
<dbReference type="Pfam" id="PF07714">
    <property type="entry name" value="PK_Tyr_Ser-Thr"/>
    <property type="match status" value="1"/>
</dbReference>
<feature type="transmembrane region" description="Helical" evidence="12">
    <location>
        <begin position="586"/>
        <end position="608"/>
    </location>
</feature>
<dbReference type="SMART" id="SM00219">
    <property type="entry name" value="TyrKc"/>
    <property type="match status" value="1"/>
</dbReference>
<reference evidence="15" key="1">
    <citation type="submission" date="2017-01" db="EMBL/GenBank/DDBJ databases">
        <title>Comparative genomics of anhydrobiosis in the tardigrade Hypsibius dujardini.</title>
        <authorList>
            <person name="Yoshida Y."/>
            <person name="Koutsovoulos G."/>
            <person name="Laetsch D."/>
            <person name="Stevens L."/>
            <person name="Kumar S."/>
            <person name="Horikawa D."/>
            <person name="Ishino K."/>
            <person name="Komine S."/>
            <person name="Tomita M."/>
            <person name="Blaxter M."/>
            <person name="Arakawa K."/>
        </authorList>
    </citation>
    <scope>NUCLEOTIDE SEQUENCE [LARGE SCALE GENOMIC DNA]</scope>
    <source>
        <strain evidence="15">Z151</strain>
    </source>
</reference>
<keyword evidence="15" id="KW-1185">Reference proteome</keyword>
<dbReference type="GO" id="GO:0051130">
    <property type="term" value="P:positive regulation of cellular component organization"/>
    <property type="evidence" value="ECO:0007669"/>
    <property type="project" value="UniProtKB-ARBA"/>
</dbReference>
<keyword evidence="12" id="KW-0812">Transmembrane</keyword>
<evidence type="ECO:0000259" key="13">
    <source>
        <dbReference type="PROSITE" id="PS50011"/>
    </source>
</evidence>
<dbReference type="PRINTS" id="PR00081">
    <property type="entry name" value="GDHRDH"/>
</dbReference>
<evidence type="ECO:0000256" key="1">
    <source>
        <dbReference type="ARBA" id="ARBA00004167"/>
    </source>
</evidence>
<dbReference type="InterPro" id="IPR020904">
    <property type="entry name" value="Sc_DH/Rdtase_CS"/>
</dbReference>
<evidence type="ECO:0000256" key="8">
    <source>
        <dbReference type="ARBA" id="ARBA00023136"/>
    </source>
</evidence>
<dbReference type="SUPFAM" id="SSF56112">
    <property type="entry name" value="Protein kinase-like (PK-like)"/>
    <property type="match status" value="1"/>
</dbReference>
<keyword evidence="3" id="KW-0808">Transferase</keyword>
<feature type="domain" description="Protein kinase" evidence="13">
    <location>
        <begin position="666"/>
        <end position="974"/>
    </location>
</feature>
<dbReference type="InterPro" id="IPR017441">
    <property type="entry name" value="Protein_kinase_ATP_BS"/>
</dbReference>
<dbReference type="GO" id="GO:0012505">
    <property type="term" value="C:endomembrane system"/>
    <property type="evidence" value="ECO:0007669"/>
    <property type="project" value="UniProtKB-SubCell"/>
</dbReference>
<evidence type="ECO:0000256" key="6">
    <source>
        <dbReference type="ARBA" id="ARBA00022840"/>
    </source>
</evidence>
<organism evidence="14 15">
    <name type="scientific">Hypsibius exemplaris</name>
    <name type="common">Freshwater tardigrade</name>
    <dbReference type="NCBI Taxonomy" id="2072580"/>
    <lineage>
        <taxon>Eukaryota</taxon>
        <taxon>Metazoa</taxon>
        <taxon>Ecdysozoa</taxon>
        <taxon>Tardigrada</taxon>
        <taxon>Eutardigrada</taxon>
        <taxon>Parachela</taxon>
        <taxon>Hypsibioidea</taxon>
        <taxon>Hypsibiidae</taxon>
        <taxon>Hypsibius</taxon>
    </lineage>
</organism>
<dbReference type="FunFam" id="1.10.510.10:FF:001512">
    <property type="entry name" value="Receptor tyrosine-protein kinase erbB-2"/>
    <property type="match status" value="1"/>
</dbReference>
<dbReference type="InterPro" id="IPR011009">
    <property type="entry name" value="Kinase-like_dom_sf"/>
</dbReference>
<evidence type="ECO:0000256" key="11">
    <source>
        <dbReference type="PROSITE-ProRule" id="PRU10141"/>
    </source>
</evidence>
<dbReference type="Gene3D" id="3.30.200.20">
    <property type="entry name" value="Phosphorylase Kinase, domain 1"/>
    <property type="match status" value="1"/>
</dbReference>
<dbReference type="Pfam" id="PF00106">
    <property type="entry name" value="adh_short"/>
    <property type="match status" value="1"/>
</dbReference>
<gene>
    <name evidence="14" type="ORF">BV898_06422</name>
</gene>
<dbReference type="GO" id="GO:0016491">
    <property type="term" value="F:oxidoreductase activity"/>
    <property type="evidence" value="ECO:0007669"/>
    <property type="project" value="UniProtKB-KW"/>
</dbReference>
<dbReference type="PROSITE" id="PS00107">
    <property type="entry name" value="PROTEIN_KINASE_ATP"/>
    <property type="match status" value="1"/>
</dbReference>
<evidence type="ECO:0000256" key="2">
    <source>
        <dbReference type="ARBA" id="ARBA00004308"/>
    </source>
</evidence>
<dbReference type="GO" id="GO:0005886">
    <property type="term" value="C:plasma membrane"/>
    <property type="evidence" value="ECO:0007669"/>
    <property type="project" value="TreeGrafter"/>
</dbReference>
<evidence type="ECO:0000313" key="15">
    <source>
        <dbReference type="Proteomes" id="UP000192578"/>
    </source>
</evidence>
<dbReference type="GO" id="GO:0048468">
    <property type="term" value="P:cell development"/>
    <property type="evidence" value="ECO:0007669"/>
    <property type="project" value="UniProtKB-ARBA"/>
</dbReference>
<evidence type="ECO:0000256" key="4">
    <source>
        <dbReference type="ARBA" id="ARBA00022741"/>
    </source>
</evidence>
<dbReference type="GO" id="GO:0030182">
    <property type="term" value="P:neuron differentiation"/>
    <property type="evidence" value="ECO:0007669"/>
    <property type="project" value="UniProtKB-ARBA"/>
</dbReference>
<dbReference type="PROSITE" id="PS00109">
    <property type="entry name" value="PROTEIN_KINASE_TYR"/>
    <property type="match status" value="1"/>
</dbReference>